<protein>
    <recommendedName>
        <fullName evidence="1">DNA (cytosine-5-)-methyltransferase</fullName>
        <ecNumber evidence="1">2.1.1.37</ecNumber>
    </recommendedName>
</protein>
<evidence type="ECO:0000256" key="5">
    <source>
        <dbReference type="SAM" id="MobiDB-lite"/>
    </source>
</evidence>
<gene>
    <name evidence="6" type="ORF">PCOR1329_LOCUS77710</name>
</gene>
<dbReference type="Pfam" id="PF00145">
    <property type="entry name" value="DNA_methylase"/>
    <property type="match status" value="1"/>
</dbReference>
<dbReference type="Gene3D" id="3.40.50.150">
    <property type="entry name" value="Vaccinia Virus protein VP39"/>
    <property type="match status" value="1"/>
</dbReference>
<sequence>MVDAAGEEEVPAHLSLGEPEAAALRFPVQVGRLYRCTAFDAESRPQGEYLIQVVGAYPPDEDGQFARAEQICCSDGYWAWWMAHPVERGGAGRPLYHFCSEEMCLATPSASRGTLIHVSEFEEVDAAEASEFYLECKERRAAARKSTEVELDEFGMPLDSCVVQDTAAPASGSRPRAAPARVGSRQPAALQASPLEEAGARLSAMAPPAHEAGDLCARLDRLRGALQPAPAGKQPTEKLREAVAGGAPARSGAKRPLAEVVQDRADNRRAPEVPAEAAASAASGSAGAGGEGPLLQLLLEAAAYRSGTGDVLQSVLSGASGIGDGAVPRGLATRRGHFRQIAAKFPGLLSEQALAKMSEYVTTQVGEEAGEEFPPIFLKYFLNVFIPQNPIKSIGIEVYREMRTVCEAADAILSGKTAYALDVLSQRFKALQLFAIDKSWSGARWLELIPPSNEQLALRTEDEEIVRAVELGELRLEELLSKLKRGPQRTVQLREDVSKEATPKEVSWKAIEDAHPKRQGETRGAYGMRLRAAVTRAVPATPHLLDLGIAIVTLQWQHPGRLGKFCRESRPHLPTTGGPQVRARDLLPMALPDLTLTRAWVASQDGPRRKRQRFRIEGRLVAREVWSYIVVLSLNLEYVGRGDPRLWRHSPVLRLAQRSACKTIISHVDGFLDDPLTRRPDIDWSQKISKLRVDYTGEEQGEALPIKLAELIPGLPDKQHAAQLQTEEFVDEHILEWLMDPEVATLPAAEWPLDPPRARVNCERLEDWYEVAEHLIGLGILGVVDEADIFAPRGQKVFNGLFAREKKGKPLEGQSRCTRLIFNMIPSSAYLRNIVEDTSTLAASTSWTSLHLPAGCVMVWSSDDQKVAFYVWKLPPVWYGRMAVSVPVPASSAGLPGDHLVYVAFRVIPMGWVLAVTLSQHLHRRLALRAPRLGAGLPAEAECRRDQPWPLARQHPHAWWQVYIDDFDAPEVLEAAEAYRVVGTPGEMQLAMRRAYTQAEVAYAEEKSHARQLQLERMGASIDGCAGTIRAPADKVIELVRYILYALGRDYCPWLLMLTLLGRAVRSLEFRRPLLSCLSSVWEFSTRTRGGRINMGMSQELLVCIGYLPIACTDLRAALSPVATVSDASEAGGGVCASTGLTPLAVQQLRAARQGARPVLGPGRGDLVPARSSPLLPGGRPRPRVLIVSRFDGIAALAVAMSRLPVDIIGMVCSEVDKPARRVVRLRWPGTADWGDIRSISEKDVAKLADTYYSLCDVCVCGAGSPCQDLSAVSLSRAGLASPSSKLFYEIPRVHGLLRKHFKEKLATFVENVASMSPQVRDAITKELGVPPTSMLRNDLDGGLRTPNPEEREALLGFDKNYTRVAHKDPEAQGVADTRSFLLGNSYSVYSVSWLLQQLFLARGLLARELPAEALFARGACPLAWGEVGTCTKGTAEYDKKLASKFTGEEAIPTAPEGPQTLLQRARKAHSAKRGTRLKLLRVTSTTLHRYRAAAKRVLDVWDAIGLKPSGPLDTDEGIAEYIEMLWSEGQPVSFANYAVAAMGFFFPSVKQSLGLSWSLLKAWRRCEPPVRALPFTPELILGMTALAIECDAVDISTLLALGFAGLLRTTELFTLSKQQVAIINDRVIVRLPETKTGYRKATTEMVVVGCPIAVDLVKR</sequence>
<organism evidence="6 7">
    <name type="scientific">Prorocentrum cordatum</name>
    <dbReference type="NCBI Taxonomy" id="2364126"/>
    <lineage>
        <taxon>Eukaryota</taxon>
        <taxon>Sar</taxon>
        <taxon>Alveolata</taxon>
        <taxon>Dinophyceae</taxon>
        <taxon>Prorocentrales</taxon>
        <taxon>Prorocentraceae</taxon>
        <taxon>Prorocentrum</taxon>
    </lineage>
</organism>
<dbReference type="InterPro" id="IPR050390">
    <property type="entry name" value="C5-Methyltransferase"/>
</dbReference>
<dbReference type="InterPro" id="IPR001525">
    <property type="entry name" value="C5_MeTfrase"/>
</dbReference>
<keyword evidence="3" id="KW-0808">Transferase</keyword>
<evidence type="ECO:0000256" key="2">
    <source>
        <dbReference type="ARBA" id="ARBA00022603"/>
    </source>
</evidence>
<keyword evidence="2" id="KW-0489">Methyltransferase</keyword>
<proteinExistence type="predicted"/>
<evidence type="ECO:0000256" key="3">
    <source>
        <dbReference type="ARBA" id="ARBA00022679"/>
    </source>
</evidence>
<evidence type="ECO:0000313" key="7">
    <source>
        <dbReference type="Proteomes" id="UP001189429"/>
    </source>
</evidence>
<feature type="compositionally biased region" description="Low complexity" evidence="5">
    <location>
        <begin position="168"/>
        <end position="185"/>
    </location>
</feature>
<evidence type="ECO:0000313" key="6">
    <source>
        <dbReference type="EMBL" id="CAK0900431.1"/>
    </source>
</evidence>
<dbReference type="InterPro" id="IPR029063">
    <property type="entry name" value="SAM-dependent_MTases_sf"/>
</dbReference>
<name>A0ABN9XKS0_9DINO</name>
<dbReference type="EC" id="2.1.1.37" evidence="1"/>
<dbReference type="PANTHER" id="PTHR23068:SF25">
    <property type="entry name" value="DNA (CYTOSINE-5)-METHYLTRANSFERASE DRM2"/>
    <property type="match status" value="1"/>
</dbReference>
<comment type="caution">
    <text evidence="6">The sequence shown here is derived from an EMBL/GenBank/DDBJ whole genome shotgun (WGS) entry which is preliminary data.</text>
</comment>
<feature type="region of interest" description="Disordered" evidence="5">
    <location>
        <begin position="264"/>
        <end position="288"/>
    </location>
</feature>
<evidence type="ECO:0000256" key="1">
    <source>
        <dbReference type="ARBA" id="ARBA00011975"/>
    </source>
</evidence>
<dbReference type="SUPFAM" id="SSF53335">
    <property type="entry name" value="S-adenosyl-L-methionine-dependent methyltransferases"/>
    <property type="match status" value="1"/>
</dbReference>
<dbReference type="PANTHER" id="PTHR23068">
    <property type="entry name" value="DNA CYTOSINE-5- -METHYLTRANSFERASE 3-RELATED"/>
    <property type="match status" value="1"/>
</dbReference>
<keyword evidence="7" id="KW-1185">Reference proteome</keyword>
<feature type="compositionally biased region" description="Low complexity" evidence="5">
    <location>
        <begin position="272"/>
        <end position="285"/>
    </location>
</feature>
<reference evidence="6" key="1">
    <citation type="submission" date="2023-10" db="EMBL/GenBank/DDBJ databases">
        <authorList>
            <person name="Chen Y."/>
            <person name="Shah S."/>
            <person name="Dougan E. K."/>
            <person name="Thang M."/>
            <person name="Chan C."/>
        </authorList>
    </citation>
    <scope>NUCLEOTIDE SEQUENCE [LARGE SCALE GENOMIC DNA]</scope>
</reference>
<feature type="region of interest" description="Disordered" evidence="5">
    <location>
        <begin position="168"/>
        <end position="193"/>
    </location>
</feature>
<evidence type="ECO:0000256" key="4">
    <source>
        <dbReference type="ARBA" id="ARBA00022691"/>
    </source>
</evidence>
<accession>A0ABN9XKS0</accession>
<dbReference type="EMBL" id="CAUYUJ010020775">
    <property type="protein sequence ID" value="CAK0900431.1"/>
    <property type="molecule type" value="Genomic_DNA"/>
</dbReference>
<keyword evidence="4" id="KW-0949">S-adenosyl-L-methionine</keyword>
<dbReference type="Proteomes" id="UP001189429">
    <property type="component" value="Unassembled WGS sequence"/>
</dbReference>